<gene>
    <name evidence="3" type="ORF">LR48_Vigan197s002100</name>
</gene>
<evidence type="ECO:0000259" key="2">
    <source>
        <dbReference type="Pfam" id="PF20167"/>
    </source>
</evidence>
<name>A0A0L9T5J5_PHAAN</name>
<sequence length="187" mass="21258">MNNRDWGHLAVYPYPANVDIVKEFYTNAKALRGEEETYFSYVRGKRIIFYADAINFFLSIEWEGEQCHFASSMLEGVDYEDVEQTLCVPREHFHRNRGLNINIGQVIADEIQSCARGATSKAPLGHPSLITYLCEAAGIDVSRPPLERPRKELDAAYFTHYCALDEPGHPEPPPQQPRAHRRAPPPS</sequence>
<protein>
    <recommendedName>
        <fullName evidence="2">Putative plant transposon protein domain-containing protein</fullName>
    </recommendedName>
</protein>
<dbReference type="Pfam" id="PF20167">
    <property type="entry name" value="Transposase_32"/>
    <property type="match status" value="2"/>
</dbReference>
<dbReference type="InterPro" id="IPR046796">
    <property type="entry name" value="Transposase_32_dom"/>
</dbReference>
<reference evidence="4" key="1">
    <citation type="journal article" date="2015" name="Proc. Natl. Acad. Sci. U.S.A.">
        <title>Genome sequencing of adzuki bean (Vigna angularis) provides insight into high starch and low fat accumulation and domestication.</title>
        <authorList>
            <person name="Yang K."/>
            <person name="Tian Z."/>
            <person name="Chen C."/>
            <person name="Luo L."/>
            <person name="Zhao B."/>
            <person name="Wang Z."/>
            <person name="Yu L."/>
            <person name="Li Y."/>
            <person name="Sun Y."/>
            <person name="Li W."/>
            <person name="Chen Y."/>
            <person name="Li Y."/>
            <person name="Zhang Y."/>
            <person name="Ai D."/>
            <person name="Zhao J."/>
            <person name="Shang C."/>
            <person name="Ma Y."/>
            <person name="Wu B."/>
            <person name="Wang M."/>
            <person name="Gao L."/>
            <person name="Sun D."/>
            <person name="Zhang P."/>
            <person name="Guo F."/>
            <person name="Wang W."/>
            <person name="Li Y."/>
            <person name="Wang J."/>
            <person name="Varshney R.K."/>
            <person name="Wang J."/>
            <person name="Ling H.Q."/>
            <person name="Wan P."/>
        </authorList>
    </citation>
    <scope>NUCLEOTIDE SEQUENCE</scope>
    <source>
        <strain evidence="4">cv. Jingnong 6</strain>
    </source>
</reference>
<feature type="domain" description="Putative plant transposon protein" evidence="2">
    <location>
        <begin position="3"/>
        <end position="96"/>
    </location>
</feature>
<dbReference type="EMBL" id="KQ258291">
    <property type="protein sequence ID" value="KOM25852.1"/>
    <property type="molecule type" value="Genomic_DNA"/>
</dbReference>
<evidence type="ECO:0000256" key="1">
    <source>
        <dbReference type="SAM" id="MobiDB-lite"/>
    </source>
</evidence>
<dbReference type="AlphaFoldDB" id="A0A0L9T5J5"/>
<accession>A0A0L9T5J5</accession>
<dbReference type="Gramene" id="KOM25852">
    <property type="protein sequence ID" value="KOM25852"/>
    <property type="gene ID" value="LR48_Vigan197s002100"/>
</dbReference>
<feature type="compositionally biased region" description="Basic residues" evidence="1">
    <location>
        <begin position="178"/>
        <end position="187"/>
    </location>
</feature>
<evidence type="ECO:0000313" key="4">
    <source>
        <dbReference type="Proteomes" id="UP000053144"/>
    </source>
</evidence>
<dbReference type="Proteomes" id="UP000053144">
    <property type="component" value="Unassembled WGS sequence"/>
</dbReference>
<organism evidence="3 4">
    <name type="scientific">Phaseolus angularis</name>
    <name type="common">Azuki bean</name>
    <name type="synonym">Vigna angularis</name>
    <dbReference type="NCBI Taxonomy" id="3914"/>
    <lineage>
        <taxon>Eukaryota</taxon>
        <taxon>Viridiplantae</taxon>
        <taxon>Streptophyta</taxon>
        <taxon>Embryophyta</taxon>
        <taxon>Tracheophyta</taxon>
        <taxon>Spermatophyta</taxon>
        <taxon>Magnoliopsida</taxon>
        <taxon>eudicotyledons</taxon>
        <taxon>Gunneridae</taxon>
        <taxon>Pentapetalae</taxon>
        <taxon>rosids</taxon>
        <taxon>fabids</taxon>
        <taxon>Fabales</taxon>
        <taxon>Fabaceae</taxon>
        <taxon>Papilionoideae</taxon>
        <taxon>50 kb inversion clade</taxon>
        <taxon>NPAAA clade</taxon>
        <taxon>indigoferoid/millettioid clade</taxon>
        <taxon>Phaseoleae</taxon>
        <taxon>Vigna</taxon>
    </lineage>
</organism>
<proteinExistence type="predicted"/>
<feature type="domain" description="Putative plant transposon protein" evidence="2">
    <location>
        <begin position="98"/>
        <end position="140"/>
    </location>
</feature>
<feature type="region of interest" description="Disordered" evidence="1">
    <location>
        <begin position="164"/>
        <end position="187"/>
    </location>
</feature>
<evidence type="ECO:0000313" key="3">
    <source>
        <dbReference type="EMBL" id="KOM25852.1"/>
    </source>
</evidence>